<keyword evidence="1" id="KW-0472">Membrane</keyword>
<keyword evidence="3" id="KW-1185">Reference proteome</keyword>
<evidence type="ECO:0000313" key="2">
    <source>
        <dbReference type="EMBL" id="KAK2943876.1"/>
    </source>
</evidence>
<keyword evidence="1" id="KW-1133">Transmembrane helix</keyword>
<evidence type="ECO:0000256" key="1">
    <source>
        <dbReference type="SAM" id="Phobius"/>
    </source>
</evidence>
<comment type="caution">
    <text evidence="2">The sequence shown here is derived from an EMBL/GenBank/DDBJ whole genome shotgun (WGS) entry which is preliminary data.</text>
</comment>
<reference evidence="2 3" key="1">
    <citation type="journal article" date="2022" name="bioRxiv">
        <title>Genomics of Preaxostyla Flagellates Illuminates Evolutionary Transitions and the Path Towards Mitochondrial Loss.</title>
        <authorList>
            <person name="Novak L.V.F."/>
            <person name="Treitli S.C."/>
            <person name="Pyrih J."/>
            <person name="Halakuc P."/>
            <person name="Pipaliya S.V."/>
            <person name="Vacek V."/>
            <person name="Brzon O."/>
            <person name="Soukal P."/>
            <person name="Eme L."/>
            <person name="Dacks J.B."/>
            <person name="Karnkowska A."/>
            <person name="Elias M."/>
            <person name="Hampl V."/>
        </authorList>
    </citation>
    <scope>NUCLEOTIDE SEQUENCE [LARGE SCALE GENOMIC DNA]</scope>
    <source>
        <strain evidence="2">NAU3</strain>
        <tissue evidence="2">Gut</tissue>
    </source>
</reference>
<organism evidence="2 3">
    <name type="scientific">Blattamonas nauphoetae</name>
    <dbReference type="NCBI Taxonomy" id="2049346"/>
    <lineage>
        <taxon>Eukaryota</taxon>
        <taxon>Metamonada</taxon>
        <taxon>Preaxostyla</taxon>
        <taxon>Oxymonadida</taxon>
        <taxon>Blattamonas</taxon>
    </lineage>
</organism>
<dbReference type="EMBL" id="JARBJD010000324">
    <property type="protein sequence ID" value="KAK2943876.1"/>
    <property type="molecule type" value="Genomic_DNA"/>
</dbReference>
<keyword evidence="1" id="KW-0812">Transmembrane</keyword>
<feature type="transmembrane region" description="Helical" evidence="1">
    <location>
        <begin position="181"/>
        <end position="199"/>
    </location>
</feature>
<accession>A0ABQ9WWJ5</accession>
<proteinExistence type="predicted"/>
<evidence type="ECO:0000313" key="3">
    <source>
        <dbReference type="Proteomes" id="UP001281761"/>
    </source>
</evidence>
<dbReference type="Proteomes" id="UP001281761">
    <property type="component" value="Unassembled WGS sequence"/>
</dbReference>
<protein>
    <submittedName>
        <fullName evidence="2">Uncharacterized protein</fullName>
    </submittedName>
</protein>
<name>A0ABQ9WWJ5_9EUKA</name>
<sequence length="210" mass="23504">MNPVAHNAFTESHLLNVSLSVLLQNLLLGNGKPTTHRLADTCNMLLSREKGREKGVTLTTDLDMIALFVVNLLAKMDFLVISPGLILLLTLTLWKSVYRISKMNEMEREEADEDEEAAGIMSLALLKDGINCKFITPLTSIFISQTNPARQPETDDPLTTKSIVRCLDWKSITSCFSSMKVVIMFSGGLGYHLFIRILYSDTLLNEYTDE</sequence>
<gene>
    <name evidence="2" type="ORF">BLNAU_21223</name>
</gene>
<feature type="transmembrane region" description="Helical" evidence="1">
    <location>
        <begin position="80"/>
        <end position="98"/>
    </location>
</feature>